<dbReference type="PANTHER" id="PTHR20883:SF15">
    <property type="entry name" value="PHYTANOYL-COA DIOXYGENASE DOMAIN-CONTAINING PROTEIN 1"/>
    <property type="match status" value="1"/>
</dbReference>
<accession>A0A7S4E032</accession>
<evidence type="ECO:0000256" key="3">
    <source>
        <dbReference type="ARBA" id="ARBA00023004"/>
    </source>
</evidence>
<dbReference type="PANTHER" id="PTHR20883">
    <property type="entry name" value="PHYTANOYL-COA DIOXYGENASE DOMAIN CONTAINING 1"/>
    <property type="match status" value="1"/>
</dbReference>
<evidence type="ECO:0000256" key="1">
    <source>
        <dbReference type="ARBA" id="ARBA00001962"/>
    </source>
</evidence>
<name>A0A7S4E032_9EUKA</name>
<keyword evidence="3" id="KW-0408">Iron</keyword>
<dbReference type="Gene3D" id="2.60.120.620">
    <property type="entry name" value="q2cbj1_9rhob like domain"/>
    <property type="match status" value="1"/>
</dbReference>
<protein>
    <recommendedName>
        <fullName evidence="5">Phytanoyl-CoA dioxygenase</fullName>
    </recommendedName>
</protein>
<keyword evidence="2" id="KW-0479">Metal-binding</keyword>
<dbReference type="SUPFAM" id="SSF51197">
    <property type="entry name" value="Clavaminate synthase-like"/>
    <property type="match status" value="1"/>
</dbReference>
<comment type="cofactor">
    <cofactor evidence="1">
        <name>Fe cation</name>
        <dbReference type="ChEBI" id="CHEBI:24875"/>
    </cofactor>
</comment>
<dbReference type="AlphaFoldDB" id="A0A7S4E032"/>
<evidence type="ECO:0000313" key="4">
    <source>
        <dbReference type="EMBL" id="CAE0681687.1"/>
    </source>
</evidence>
<dbReference type="Pfam" id="PF05721">
    <property type="entry name" value="PhyH"/>
    <property type="match status" value="1"/>
</dbReference>
<dbReference type="EMBL" id="HBIV01048174">
    <property type="protein sequence ID" value="CAE0681687.1"/>
    <property type="molecule type" value="Transcribed_RNA"/>
</dbReference>
<evidence type="ECO:0008006" key="5">
    <source>
        <dbReference type="Google" id="ProtNLM"/>
    </source>
</evidence>
<reference evidence="4" key="1">
    <citation type="submission" date="2021-01" db="EMBL/GenBank/DDBJ databases">
        <authorList>
            <person name="Corre E."/>
            <person name="Pelletier E."/>
            <person name="Niang G."/>
            <person name="Scheremetjew M."/>
            <person name="Finn R."/>
            <person name="Kale V."/>
            <person name="Holt S."/>
            <person name="Cochrane G."/>
            <person name="Meng A."/>
            <person name="Brown T."/>
            <person name="Cohen L."/>
        </authorList>
    </citation>
    <scope>NUCLEOTIDE SEQUENCE</scope>
    <source>
        <strain evidence="4">CCCM811</strain>
    </source>
</reference>
<sequence length="300" mass="33437">MADSTRAKGDLSNLQGERSRKLALDFKDVYAAKEASPELKNQIDALRRDGFLVLRNVLSRGSLDEIRQALGPYIREGKKANLGRNNFEGHKTNRVYALLAKSRAFDQIAENKRVLDIMDRVLMPNYLLSACLAIDIHPGETPQPFHYDGQYIRMERPRPPMGISTIWALGEQGFTAANGGTVILKGSHLWGGQIPTEEEVAKSRVPLEMPPGSVVIFFDTLWHCGGRNVTKEPRLAITAQYCQPFIRQQESLTLSVPPETIPKLSKRLSGLLGYSIHPPFIGHVDGQHPLKSLPPRRSAL</sequence>
<evidence type="ECO:0000256" key="2">
    <source>
        <dbReference type="ARBA" id="ARBA00022723"/>
    </source>
</evidence>
<organism evidence="4">
    <name type="scientific">Lotharella globosa</name>
    <dbReference type="NCBI Taxonomy" id="91324"/>
    <lineage>
        <taxon>Eukaryota</taxon>
        <taxon>Sar</taxon>
        <taxon>Rhizaria</taxon>
        <taxon>Cercozoa</taxon>
        <taxon>Chlorarachniophyceae</taxon>
        <taxon>Lotharella</taxon>
    </lineage>
</organism>
<gene>
    <name evidence="4" type="ORF">LGLO00237_LOCUS33474</name>
</gene>
<dbReference type="InterPro" id="IPR008775">
    <property type="entry name" value="Phytyl_CoA_dOase-like"/>
</dbReference>
<proteinExistence type="predicted"/>
<dbReference type="GO" id="GO:0046872">
    <property type="term" value="F:metal ion binding"/>
    <property type="evidence" value="ECO:0007669"/>
    <property type="project" value="UniProtKB-KW"/>
</dbReference>